<dbReference type="PANTHER" id="PTHR47331">
    <property type="entry name" value="PHD-TYPE DOMAIN-CONTAINING PROTEIN"/>
    <property type="match status" value="1"/>
</dbReference>
<organism evidence="1 2">
    <name type="scientific">Lingula anatina</name>
    <name type="common">Brachiopod</name>
    <name type="synonym">Lingula unguis</name>
    <dbReference type="NCBI Taxonomy" id="7574"/>
    <lineage>
        <taxon>Eukaryota</taxon>
        <taxon>Metazoa</taxon>
        <taxon>Spiralia</taxon>
        <taxon>Lophotrochozoa</taxon>
        <taxon>Brachiopoda</taxon>
        <taxon>Linguliformea</taxon>
        <taxon>Lingulata</taxon>
        <taxon>Lingulida</taxon>
        <taxon>Linguloidea</taxon>
        <taxon>Lingulidae</taxon>
        <taxon>Lingula</taxon>
    </lineage>
</organism>
<accession>A0A1S3K142</accession>
<dbReference type="Proteomes" id="UP000085678">
    <property type="component" value="Unplaced"/>
</dbReference>
<dbReference type="STRING" id="7574.A0A1S3K142"/>
<dbReference type="RefSeq" id="XP_013415996.1">
    <property type="nucleotide sequence ID" value="XM_013560542.1"/>
</dbReference>
<proteinExistence type="predicted"/>
<dbReference type="KEGG" id="lak:106177694"/>
<dbReference type="GeneID" id="106177694"/>
<sequence length="439" mass="49579">MALKRYQSLCRKLRTNPERSRSYSEIINTWLEKGYARKMTDSEVHTQSPITWYLPHHDVYTSNKTRVVQDCAARYAGTSLNDKLLTGLDLLNSLTAVLLNFRRGSIGLSADIESMFHRVLCLKTDRDCLRFLWSDDLLIEQPDMFQMCVHPFGAKSSPTCANYALRCTATDNTDKFSSLAVETSLRNFYMDDLCTSQPSVDLAISLSHELVDLLSIGGFRLTKWVSNSRDVLSSLPASEVVIKNFDLYMDAMPSQQVLGFIWDTNEDAITFRTLQSNPPATKRCIIRTIATIFDPCGLCGPFILAAKQLMQILWKRALAWDDDLPEDLLSMWQSWLADLPNIAGIRVSRCYSPDLWEAPTVEVHIFCDGSEISFGSVAYLRIVSANGTISVAFLLSKTRIAPVKKLTMPRLELQAAVLAARIYLKLKEELHFDVTKAVF</sequence>
<dbReference type="InterPro" id="IPR043502">
    <property type="entry name" value="DNA/RNA_pol_sf"/>
</dbReference>
<dbReference type="Gene3D" id="3.10.10.10">
    <property type="entry name" value="HIV Type 1 Reverse Transcriptase, subunit A, domain 1"/>
    <property type="match status" value="1"/>
</dbReference>
<dbReference type="SUPFAM" id="SSF56672">
    <property type="entry name" value="DNA/RNA polymerases"/>
    <property type="match status" value="1"/>
</dbReference>
<dbReference type="Pfam" id="PF05380">
    <property type="entry name" value="Peptidase_A17"/>
    <property type="match status" value="1"/>
</dbReference>
<evidence type="ECO:0000313" key="2">
    <source>
        <dbReference type="RefSeq" id="XP_013415996.1"/>
    </source>
</evidence>
<protein>
    <submittedName>
        <fullName evidence="2">Uncharacterized protein LOC106177694</fullName>
    </submittedName>
</protein>
<evidence type="ECO:0000313" key="1">
    <source>
        <dbReference type="Proteomes" id="UP000085678"/>
    </source>
</evidence>
<name>A0A1S3K142_LINAN</name>
<dbReference type="InterPro" id="IPR008042">
    <property type="entry name" value="Retrotrans_Pao"/>
</dbReference>
<dbReference type="OrthoDB" id="10057690at2759"/>
<dbReference type="Gene3D" id="3.30.70.270">
    <property type="match status" value="1"/>
</dbReference>
<dbReference type="InterPro" id="IPR043128">
    <property type="entry name" value="Rev_trsase/Diguanyl_cyclase"/>
</dbReference>
<reference evidence="2" key="1">
    <citation type="submission" date="2025-08" db="UniProtKB">
        <authorList>
            <consortium name="RefSeq"/>
        </authorList>
    </citation>
    <scope>IDENTIFICATION</scope>
    <source>
        <tissue evidence="2">Gonads</tissue>
    </source>
</reference>
<gene>
    <name evidence="2" type="primary">LOC106177694</name>
</gene>
<dbReference type="CDD" id="cd01644">
    <property type="entry name" value="RT_pepA17"/>
    <property type="match status" value="1"/>
</dbReference>
<dbReference type="PANTHER" id="PTHR47331:SF1">
    <property type="entry name" value="GAG-LIKE PROTEIN"/>
    <property type="match status" value="1"/>
</dbReference>
<dbReference type="InParanoid" id="A0A1S3K142"/>
<dbReference type="AlphaFoldDB" id="A0A1S3K142"/>
<keyword evidence="1" id="KW-1185">Reference proteome</keyword>